<dbReference type="Pfam" id="PF00419">
    <property type="entry name" value="Fimbrial"/>
    <property type="match status" value="1"/>
</dbReference>
<name>A0A2W6PI10_ECOLX</name>
<comment type="similarity">
    <text evidence="2">Belongs to the fimbrial protein family.</text>
</comment>
<feature type="domain" description="Fimbrial-type adhesion" evidence="6">
    <location>
        <begin position="268"/>
        <end position="415"/>
    </location>
</feature>
<dbReference type="PANTHER" id="PTHR33420">
    <property type="entry name" value="FIMBRIAL SUBUNIT ELFA-RELATED"/>
    <property type="match status" value="1"/>
</dbReference>
<dbReference type="EMBL" id="QKWZ01000066">
    <property type="protein sequence ID" value="PZT67645.1"/>
    <property type="molecule type" value="Genomic_DNA"/>
</dbReference>
<evidence type="ECO:0000313" key="7">
    <source>
        <dbReference type="EMBL" id="PZT67645.1"/>
    </source>
</evidence>
<dbReference type="Gene3D" id="2.60.40.1090">
    <property type="entry name" value="Fimbrial-type adhesion domain"/>
    <property type="match status" value="1"/>
</dbReference>
<proteinExistence type="inferred from homology"/>
<evidence type="ECO:0000256" key="2">
    <source>
        <dbReference type="ARBA" id="ARBA00006671"/>
    </source>
</evidence>
<dbReference type="RefSeq" id="WP_088375787.1">
    <property type="nucleotide sequence ID" value="NZ_BFOL01000005.1"/>
</dbReference>
<dbReference type="GO" id="GO:0009289">
    <property type="term" value="C:pilus"/>
    <property type="evidence" value="ECO:0007669"/>
    <property type="project" value="UniProtKB-SubCell"/>
</dbReference>
<evidence type="ECO:0000259" key="6">
    <source>
        <dbReference type="Pfam" id="PF00419"/>
    </source>
</evidence>
<dbReference type="InterPro" id="IPR008966">
    <property type="entry name" value="Adhesion_dom_sf"/>
</dbReference>
<dbReference type="PIRSF" id="PIRSF033053">
    <property type="entry name" value="UCP033503_fimbr"/>
    <property type="match status" value="1"/>
</dbReference>
<accession>A0A2W6PI10</accession>
<dbReference type="InterPro" id="IPR050263">
    <property type="entry name" value="Bact_Fimbrial_Adh_Pro"/>
</dbReference>
<comment type="subcellular location">
    <subcellularLocation>
        <location evidence="1">Fimbrium</location>
    </subcellularLocation>
</comment>
<organism evidence="7 8">
    <name type="scientific">Escherichia coli</name>
    <dbReference type="NCBI Taxonomy" id="562"/>
    <lineage>
        <taxon>Bacteria</taxon>
        <taxon>Pseudomonadati</taxon>
        <taxon>Pseudomonadota</taxon>
        <taxon>Gammaproteobacteria</taxon>
        <taxon>Enterobacterales</taxon>
        <taxon>Enterobacteriaceae</taxon>
        <taxon>Escherichia</taxon>
    </lineage>
</organism>
<evidence type="ECO:0000256" key="1">
    <source>
        <dbReference type="ARBA" id="ARBA00004561"/>
    </source>
</evidence>
<dbReference type="InterPro" id="IPR036937">
    <property type="entry name" value="Adhesion_dom_fimbrial_sf"/>
</dbReference>
<comment type="caution">
    <text evidence="7">The sequence shown here is derived from an EMBL/GenBank/DDBJ whole genome shotgun (WGS) entry which is preliminary data.</text>
</comment>
<dbReference type="AlphaFoldDB" id="A0A2W6PI10"/>
<evidence type="ECO:0000313" key="8">
    <source>
        <dbReference type="Proteomes" id="UP000249482"/>
    </source>
</evidence>
<keyword evidence="3 5" id="KW-0732">Signal</keyword>
<dbReference type="NCBIfam" id="NF007267">
    <property type="entry name" value="PRK09723.1-1"/>
    <property type="match status" value="1"/>
</dbReference>
<evidence type="ECO:0000256" key="5">
    <source>
        <dbReference type="SAM" id="SignalP"/>
    </source>
</evidence>
<dbReference type="PANTHER" id="PTHR33420:SF12">
    <property type="entry name" value="FIMBRIN-LIKE PROTEIN FIMI-RELATED"/>
    <property type="match status" value="1"/>
</dbReference>
<sequence>MRAILNHLILLLFISSFSLYAANNTIFVVGAGNADSFAGPSGNGRATFRYSTASNNLVFYKPTGPGVVKTNVKLYWSQLDTASGGNTGLVYCNRAGSASSEPILIKPKMVESGLTYGGNKLFKTSVTGLYYTLTISNIWTAWETTANISSIVVGNRTDGWYDGFRFQVTNSYVNQGCNNANSTSKYAAIGGIMQSLTIEFYTDGTFDPVQNQQVTLLRTADHLYEFHTDGAGNGINEHSKSIYVDFDLVNITITLPTCFTSVLTGTSVSGSTVKMGEYTSEQIKNGATPVPFDISLQNCIRIRNIETKLVSAKVGTENNKLLGNTLTGNDAAKGVGVLVEGLLSTKSPQMVLEPNNASSVYKDYEYEDDATEGIYPDKGNGTTQALHFQATLQQDGTIPIEAGEFKATSTFQVTYP</sequence>
<dbReference type="GO" id="GO:0043709">
    <property type="term" value="P:cell adhesion involved in single-species biofilm formation"/>
    <property type="evidence" value="ECO:0007669"/>
    <property type="project" value="TreeGrafter"/>
</dbReference>
<protein>
    <submittedName>
        <fullName evidence="7">Fimbrial-like adhesin</fullName>
    </submittedName>
</protein>
<evidence type="ECO:0000256" key="4">
    <source>
        <dbReference type="ARBA" id="ARBA00023263"/>
    </source>
</evidence>
<dbReference type="NCBIfam" id="NF007268">
    <property type="entry name" value="PRK09723.1-2"/>
    <property type="match status" value="1"/>
</dbReference>
<feature type="chain" id="PRO_5015920294" evidence="5">
    <location>
        <begin position="22"/>
        <end position="416"/>
    </location>
</feature>
<evidence type="ECO:0000256" key="3">
    <source>
        <dbReference type="ARBA" id="ARBA00022729"/>
    </source>
</evidence>
<reference evidence="7 8" key="1">
    <citation type="submission" date="2018-06" db="EMBL/GenBank/DDBJ databases">
        <title>Draft genome sequence of mcr-1-harboring Escherichia coli isolated from wound infection of a hospitalized patient, in Bolivia.</title>
        <authorList>
            <person name="Munoz M.E."/>
            <person name="Moura Q."/>
            <person name="Ventura P.R.M."/>
            <person name="Bustos L.R."/>
            <person name="Ovando B.G."/>
            <person name="Terrazas D.I.V."/>
            <person name="Yarhui N.B."/>
            <person name="Cerdeira L."/>
            <person name="Lincopan N."/>
        </authorList>
    </citation>
    <scope>NUCLEOTIDE SEQUENCE [LARGE SCALE GENOMIC DNA]</scope>
    <source>
        <strain evidence="7 8">EcMLT</strain>
    </source>
</reference>
<gene>
    <name evidence="7" type="ORF">DNQ45_03385</name>
</gene>
<dbReference type="SUPFAM" id="SSF49401">
    <property type="entry name" value="Bacterial adhesins"/>
    <property type="match status" value="1"/>
</dbReference>
<dbReference type="InterPro" id="IPR000259">
    <property type="entry name" value="Adhesion_dom_fimbrial"/>
</dbReference>
<dbReference type="InterPro" id="IPR017014">
    <property type="entry name" value="Fimbrial-like_YadC"/>
</dbReference>
<dbReference type="Proteomes" id="UP000249482">
    <property type="component" value="Unassembled WGS sequence"/>
</dbReference>
<feature type="signal peptide" evidence="5">
    <location>
        <begin position="1"/>
        <end position="21"/>
    </location>
</feature>
<keyword evidence="4" id="KW-0281">Fimbrium</keyword>